<dbReference type="OrthoDB" id="5419514at2759"/>
<comment type="subcellular location">
    <subcellularLocation>
        <location evidence="1">Membrane</location>
        <topology evidence="1">Multi-pass membrane protein</topology>
    </subcellularLocation>
</comment>
<evidence type="ECO:0000256" key="2">
    <source>
        <dbReference type="ARBA" id="ARBA00022692"/>
    </source>
</evidence>
<dbReference type="AlphaFoldDB" id="A0A317SJJ2"/>
<protein>
    <recommendedName>
        <fullName evidence="7">MARVEL domain-containing protein</fullName>
    </recommendedName>
</protein>
<name>A0A317SJJ2_9PEZI</name>
<dbReference type="STRING" id="42249.A0A317SJJ2"/>
<dbReference type="GO" id="GO:0016020">
    <property type="term" value="C:membrane"/>
    <property type="evidence" value="ECO:0007669"/>
    <property type="project" value="UniProtKB-SubCell"/>
</dbReference>
<feature type="compositionally biased region" description="Polar residues" evidence="5">
    <location>
        <begin position="202"/>
        <end position="213"/>
    </location>
</feature>
<keyword evidence="3 6" id="KW-1133">Transmembrane helix</keyword>
<dbReference type="PANTHER" id="PTHR37451">
    <property type="entry name" value="MARVEL DOMAIN"/>
    <property type="match status" value="1"/>
</dbReference>
<dbReference type="PANTHER" id="PTHR37451:SF1">
    <property type="entry name" value="MARVEL DOMAIN-CONTAINING PROTEIN"/>
    <property type="match status" value="1"/>
</dbReference>
<reference evidence="8 9" key="1">
    <citation type="submission" date="2018-03" db="EMBL/GenBank/DDBJ databases">
        <title>Genomes of Pezizomycetes fungi and the evolution of truffles.</title>
        <authorList>
            <person name="Murat C."/>
            <person name="Payen T."/>
            <person name="Noel B."/>
            <person name="Kuo A."/>
            <person name="Martin F.M."/>
        </authorList>
    </citation>
    <scope>NUCLEOTIDE SEQUENCE [LARGE SCALE GENOMIC DNA]</scope>
    <source>
        <strain evidence="8">091103-1</strain>
    </source>
</reference>
<feature type="region of interest" description="Disordered" evidence="5">
    <location>
        <begin position="186"/>
        <end position="213"/>
    </location>
</feature>
<organism evidence="8 9">
    <name type="scientific">Tuber magnatum</name>
    <name type="common">white Piedmont truffle</name>
    <dbReference type="NCBI Taxonomy" id="42249"/>
    <lineage>
        <taxon>Eukaryota</taxon>
        <taxon>Fungi</taxon>
        <taxon>Dikarya</taxon>
        <taxon>Ascomycota</taxon>
        <taxon>Pezizomycotina</taxon>
        <taxon>Pezizomycetes</taxon>
        <taxon>Pezizales</taxon>
        <taxon>Tuberaceae</taxon>
        <taxon>Tuber</taxon>
    </lineage>
</organism>
<evidence type="ECO:0000313" key="9">
    <source>
        <dbReference type="Proteomes" id="UP000246991"/>
    </source>
</evidence>
<dbReference type="EMBL" id="PYWC01000076">
    <property type="protein sequence ID" value="PWW73636.1"/>
    <property type="molecule type" value="Genomic_DNA"/>
</dbReference>
<dbReference type="Proteomes" id="UP000246991">
    <property type="component" value="Unassembled WGS sequence"/>
</dbReference>
<evidence type="ECO:0000256" key="5">
    <source>
        <dbReference type="SAM" id="MobiDB-lite"/>
    </source>
</evidence>
<dbReference type="Pfam" id="PF01284">
    <property type="entry name" value="MARVEL"/>
    <property type="match status" value="1"/>
</dbReference>
<evidence type="ECO:0000256" key="4">
    <source>
        <dbReference type="ARBA" id="ARBA00023136"/>
    </source>
</evidence>
<evidence type="ECO:0000256" key="1">
    <source>
        <dbReference type="ARBA" id="ARBA00004141"/>
    </source>
</evidence>
<evidence type="ECO:0000259" key="7">
    <source>
        <dbReference type="Pfam" id="PF01284"/>
    </source>
</evidence>
<evidence type="ECO:0000256" key="6">
    <source>
        <dbReference type="SAM" id="Phobius"/>
    </source>
</evidence>
<comment type="caution">
    <text evidence="8">The sequence shown here is derived from an EMBL/GenBank/DDBJ whole genome shotgun (WGS) entry which is preliminary data.</text>
</comment>
<feature type="domain" description="MARVEL" evidence="7">
    <location>
        <begin position="10"/>
        <end position="121"/>
    </location>
</feature>
<dbReference type="InterPro" id="IPR008253">
    <property type="entry name" value="Marvel"/>
</dbReference>
<proteinExistence type="predicted"/>
<keyword evidence="9" id="KW-1185">Reference proteome</keyword>
<evidence type="ECO:0000313" key="8">
    <source>
        <dbReference type="EMBL" id="PWW73636.1"/>
    </source>
</evidence>
<feature type="transmembrane region" description="Helical" evidence="6">
    <location>
        <begin position="12"/>
        <end position="33"/>
    </location>
</feature>
<keyword evidence="4 6" id="KW-0472">Membrane</keyword>
<accession>A0A317SJJ2</accession>
<evidence type="ECO:0000256" key="3">
    <source>
        <dbReference type="ARBA" id="ARBA00022989"/>
    </source>
</evidence>
<feature type="transmembrane region" description="Helical" evidence="6">
    <location>
        <begin position="127"/>
        <end position="149"/>
    </location>
</feature>
<feature type="transmembrane region" description="Helical" evidence="6">
    <location>
        <begin position="70"/>
        <end position="91"/>
    </location>
</feature>
<feature type="compositionally biased region" description="Low complexity" evidence="5">
    <location>
        <begin position="259"/>
        <end position="293"/>
    </location>
</feature>
<sequence>MRDSRWNTTALLLLRISQFLLGVIVLGISAYFISIYEEWFISFTLVVSILTLVWVTVVLSLFFTSKLLPLVVIVVDVILSVFCIVSMATIAGGHPDQIGSACLVYPPAVTSPDKFVSLHCSTLNGGFGILIIEMLTFLGAIIWDGIVLYQNRNRRPRDARVVAQNAPHVFDAGGDQMGGIRGRNYAMPKPTTDTANGGGTASGNQGAQTIPPQYQPASSLFYQAQNASPTTPYNPNMPEPLAPRVPQRDVMMQHRQHQDYQQQQQQVYQVHQIQQQQHRYQRQPQHQYQQYGQDWGPPPREPRGVY</sequence>
<gene>
    <name evidence="8" type="ORF">C7212DRAFT_216785</name>
</gene>
<keyword evidence="2 6" id="KW-0812">Transmembrane</keyword>
<feature type="transmembrane region" description="Helical" evidence="6">
    <location>
        <begin position="39"/>
        <end position="63"/>
    </location>
</feature>
<feature type="region of interest" description="Disordered" evidence="5">
    <location>
        <begin position="250"/>
        <end position="306"/>
    </location>
</feature>